<dbReference type="PROSITE" id="PS50943">
    <property type="entry name" value="HTH_CROC1"/>
    <property type="match status" value="1"/>
</dbReference>
<proteinExistence type="predicted"/>
<organism evidence="3 4">
    <name type="scientific">Eiseniibacteriota bacterium</name>
    <dbReference type="NCBI Taxonomy" id="2212470"/>
    <lineage>
        <taxon>Bacteria</taxon>
        <taxon>Candidatus Eiseniibacteriota</taxon>
    </lineage>
</organism>
<dbReference type="InterPro" id="IPR010982">
    <property type="entry name" value="Lambda_DNA-bd_dom_sf"/>
</dbReference>
<dbReference type="Pfam" id="PF13560">
    <property type="entry name" value="HTH_31"/>
    <property type="match status" value="1"/>
</dbReference>
<dbReference type="CDD" id="cd00093">
    <property type="entry name" value="HTH_XRE"/>
    <property type="match status" value="1"/>
</dbReference>
<dbReference type="GO" id="GO:0005829">
    <property type="term" value="C:cytosol"/>
    <property type="evidence" value="ECO:0007669"/>
    <property type="project" value="TreeGrafter"/>
</dbReference>
<dbReference type="InterPro" id="IPR001387">
    <property type="entry name" value="Cro/C1-type_HTH"/>
</dbReference>
<comment type="caution">
    <text evidence="3">The sequence shown here is derived from an EMBL/GenBank/DDBJ whole genome shotgun (WGS) entry which is preliminary data.</text>
</comment>
<dbReference type="PANTHER" id="PTHR46797">
    <property type="entry name" value="HTH-TYPE TRANSCRIPTIONAL REGULATOR"/>
    <property type="match status" value="1"/>
</dbReference>
<dbReference type="InterPro" id="IPR050807">
    <property type="entry name" value="TransReg_Diox_bact_type"/>
</dbReference>
<dbReference type="Proteomes" id="UP000748308">
    <property type="component" value="Unassembled WGS sequence"/>
</dbReference>
<dbReference type="AlphaFoldDB" id="A0A937X996"/>
<dbReference type="GO" id="GO:0003677">
    <property type="term" value="F:DNA binding"/>
    <property type="evidence" value="ECO:0007669"/>
    <property type="project" value="UniProtKB-KW"/>
</dbReference>
<name>A0A937X996_UNCEI</name>
<dbReference type="SUPFAM" id="SSF47413">
    <property type="entry name" value="lambda repressor-like DNA-binding domains"/>
    <property type="match status" value="1"/>
</dbReference>
<evidence type="ECO:0000313" key="4">
    <source>
        <dbReference type="Proteomes" id="UP000748308"/>
    </source>
</evidence>
<dbReference type="SMART" id="SM00530">
    <property type="entry name" value="HTH_XRE"/>
    <property type="match status" value="1"/>
</dbReference>
<reference evidence="3" key="1">
    <citation type="submission" date="2019-03" db="EMBL/GenBank/DDBJ databases">
        <title>Lake Tanganyika Metagenome-Assembled Genomes (MAGs).</title>
        <authorList>
            <person name="Tran P."/>
        </authorList>
    </citation>
    <scope>NUCLEOTIDE SEQUENCE</scope>
    <source>
        <strain evidence="3">M_DeepCast_400m_m2_100</strain>
    </source>
</reference>
<keyword evidence="1" id="KW-0238">DNA-binding</keyword>
<protein>
    <submittedName>
        <fullName evidence="3">Helix-turn-helix transcriptional regulator</fullName>
    </submittedName>
</protein>
<evidence type="ECO:0000313" key="3">
    <source>
        <dbReference type="EMBL" id="MBM3316241.1"/>
    </source>
</evidence>
<dbReference type="Gene3D" id="1.10.260.40">
    <property type="entry name" value="lambda repressor-like DNA-binding domains"/>
    <property type="match status" value="1"/>
</dbReference>
<accession>A0A937X996</accession>
<feature type="domain" description="HTH cro/C1-type" evidence="2">
    <location>
        <begin position="11"/>
        <end position="65"/>
    </location>
</feature>
<dbReference type="GO" id="GO:0003700">
    <property type="term" value="F:DNA-binding transcription factor activity"/>
    <property type="evidence" value="ECO:0007669"/>
    <property type="project" value="TreeGrafter"/>
</dbReference>
<evidence type="ECO:0000256" key="1">
    <source>
        <dbReference type="ARBA" id="ARBA00023125"/>
    </source>
</evidence>
<dbReference type="EMBL" id="VGIY01000002">
    <property type="protein sequence ID" value="MBM3316241.1"/>
    <property type="molecule type" value="Genomic_DNA"/>
</dbReference>
<evidence type="ECO:0000259" key="2">
    <source>
        <dbReference type="PROSITE" id="PS50943"/>
    </source>
</evidence>
<sequence>MTAKQTLAKRLRDTRHRRRMTLKEVERLSGFSSTHISEIERGRTSPTVKALVRIAEALAKDPCFFVESRELDDVSLVSGTAGGRPSGAREAPWMAPLSTGILGGRLRAYLARSEGPVEKPLEDLCGCDTCLYALAGSVRLQAGDEEFTLGPQESLHLRCAEAPILSVEEGPMELFVVAQPVAGLAPGRRSGS</sequence>
<dbReference type="PANTHER" id="PTHR46797:SF1">
    <property type="entry name" value="METHYLPHOSPHONATE SYNTHASE"/>
    <property type="match status" value="1"/>
</dbReference>
<gene>
    <name evidence="3" type="ORF">FJY75_00140</name>
</gene>